<evidence type="ECO:0000313" key="3">
    <source>
        <dbReference type="Proteomes" id="UP000299102"/>
    </source>
</evidence>
<gene>
    <name evidence="2" type="primary">Spon1</name>
    <name evidence="2" type="ORF">EVAR_48316_1</name>
</gene>
<organism evidence="2 3">
    <name type="scientific">Eumeta variegata</name>
    <name type="common">Bagworm moth</name>
    <name type="synonym">Eumeta japonica</name>
    <dbReference type="NCBI Taxonomy" id="151549"/>
    <lineage>
        <taxon>Eukaryota</taxon>
        <taxon>Metazoa</taxon>
        <taxon>Ecdysozoa</taxon>
        <taxon>Arthropoda</taxon>
        <taxon>Hexapoda</taxon>
        <taxon>Insecta</taxon>
        <taxon>Pterygota</taxon>
        <taxon>Neoptera</taxon>
        <taxon>Endopterygota</taxon>
        <taxon>Lepidoptera</taxon>
        <taxon>Glossata</taxon>
        <taxon>Ditrysia</taxon>
        <taxon>Tineoidea</taxon>
        <taxon>Psychidae</taxon>
        <taxon>Oiketicinae</taxon>
        <taxon>Eumeta</taxon>
    </lineage>
</organism>
<comment type="caution">
    <text evidence="2">The sequence shown here is derived from an EMBL/GenBank/DDBJ whole genome shotgun (WGS) entry which is preliminary data.</text>
</comment>
<evidence type="ECO:0000313" key="2">
    <source>
        <dbReference type="EMBL" id="GBP51693.1"/>
    </source>
</evidence>
<evidence type="ECO:0000256" key="1">
    <source>
        <dbReference type="SAM" id="MobiDB-lite"/>
    </source>
</evidence>
<feature type="compositionally biased region" description="Basic residues" evidence="1">
    <location>
        <begin position="83"/>
        <end position="95"/>
    </location>
</feature>
<dbReference type="AlphaFoldDB" id="A0A4C1WL00"/>
<reference evidence="2 3" key="1">
    <citation type="journal article" date="2019" name="Commun. Biol.">
        <title>The bagworm genome reveals a unique fibroin gene that provides high tensile strength.</title>
        <authorList>
            <person name="Kono N."/>
            <person name="Nakamura H."/>
            <person name="Ohtoshi R."/>
            <person name="Tomita M."/>
            <person name="Numata K."/>
            <person name="Arakawa K."/>
        </authorList>
    </citation>
    <scope>NUCLEOTIDE SEQUENCE [LARGE SCALE GENOMIC DNA]</scope>
</reference>
<dbReference type="InterPro" id="IPR036383">
    <property type="entry name" value="TSP1_rpt_sf"/>
</dbReference>
<dbReference type="PANTHER" id="PTHR20920:SF5">
    <property type="entry name" value="SMB DOMAIN-CONTAINING PROTEIN"/>
    <property type="match status" value="1"/>
</dbReference>
<proteinExistence type="predicted"/>
<dbReference type="InterPro" id="IPR000884">
    <property type="entry name" value="TSP1_rpt"/>
</dbReference>
<dbReference type="InterPro" id="IPR039942">
    <property type="entry name" value="SBSPO"/>
</dbReference>
<name>A0A4C1WL00_EUMVA</name>
<dbReference type="PROSITE" id="PS50092">
    <property type="entry name" value="TSP1"/>
    <property type="match status" value="1"/>
</dbReference>
<dbReference type="SUPFAM" id="SSF82895">
    <property type="entry name" value="TSP-1 type 1 repeat"/>
    <property type="match status" value="1"/>
</dbReference>
<feature type="region of interest" description="Disordered" evidence="1">
    <location>
        <begin position="54"/>
        <end position="108"/>
    </location>
</feature>
<dbReference type="Proteomes" id="UP000299102">
    <property type="component" value="Unassembled WGS sequence"/>
</dbReference>
<keyword evidence="3" id="KW-1185">Reference proteome</keyword>
<dbReference type="Gene3D" id="2.20.100.10">
    <property type="entry name" value="Thrombospondin type-1 (TSP1) repeat"/>
    <property type="match status" value="1"/>
</dbReference>
<accession>A0A4C1WL00</accession>
<sequence>MRLRERAHFQYGNKNTASKKFEFIVLPAFKPRTSVDTHDTDLLLDVVAIGKSVNASTTEEPRSANELPSPEPNAGQRSALRSLARRYRARRRRPRPDHADPAERRKRKRAKLLDCRVSEWAEWSECRGEGCVGSALRTRRVIRRQRPGGAPCPPTAQSRWCTKNCTAPPEVYRRDDLS</sequence>
<dbReference type="EMBL" id="BGZK01000586">
    <property type="protein sequence ID" value="GBP51693.1"/>
    <property type="molecule type" value="Genomic_DNA"/>
</dbReference>
<dbReference type="OrthoDB" id="98591at2759"/>
<dbReference type="PANTHER" id="PTHR20920">
    <property type="entry name" value="RPE-SPONDIN"/>
    <property type="match status" value="1"/>
</dbReference>
<protein>
    <submittedName>
        <fullName evidence="2">Spondin-1</fullName>
    </submittedName>
</protein>